<evidence type="ECO:0000256" key="6">
    <source>
        <dbReference type="SAM" id="Phobius"/>
    </source>
</evidence>
<evidence type="ECO:0000256" key="2">
    <source>
        <dbReference type="ARBA" id="ARBA00022741"/>
    </source>
</evidence>
<organism evidence="9 10">
    <name type="scientific">Quillaja saponaria</name>
    <name type="common">Soap bark tree</name>
    <dbReference type="NCBI Taxonomy" id="32244"/>
    <lineage>
        <taxon>Eukaryota</taxon>
        <taxon>Viridiplantae</taxon>
        <taxon>Streptophyta</taxon>
        <taxon>Embryophyta</taxon>
        <taxon>Tracheophyta</taxon>
        <taxon>Spermatophyta</taxon>
        <taxon>Magnoliopsida</taxon>
        <taxon>eudicotyledons</taxon>
        <taxon>Gunneridae</taxon>
        <taxon>Pentapetalae</taxon>
        <taxon>rosids</taxon>
        <taxon>fabids</taxon>
        <taxon>Fabales</taxon>
        <taxon>Quillajaceae</taxon>
        <taxon>Quillaja</taxon>
    </lineage>
</organism>
<dbReference type="SUPFAM" id="SSF52540">
    <property type="entry name" value="P-loop containing nucleoside triphosphate hydrolases"/>
    <property type="match status" value="1"/>
</dbReference>
<evidence type="ECO:0000259" key="8">
    <source>
        <dbReference type="Pfam" id="PF18052"/>
    </source>
</evidence>
<evidence type="ECO:0000256" key="1">
    <source>
        <dbReference type="ARBA" id="ARBA00022737"/>
    </source>
</evidence>
<keyword evidence="1" id="KW-0677">Repeat</keyword>
<dbReference type="AlphaFoldDB" id="A0AAD7L0Q2"/>
<sequence>MSVVMASQKTTNLLLALVCIYEPDLLLKVKDIKLVAEALVGGAFLFAFLQVAFDRLASPKILNYFQERKPNVRLLRKLKITLLSINAVLDDAEEKQIRNQYVKDWVDELKDAVFDAEDLLDEIDTQVSQQELEAELTSGQIQEVLDHLEYLAEQKDVVGLEDGIAGKVSQRLPSTSLVDETQVYGQDDDKDAVMKSLLSDDVNGSRFSVIAIMAMGGMGKTTLAQLVYNDKSVKNHFEI</sequence>
<dbReference type="Pfam" id="PF18052">
    <property type="entry name" value="Rx_N"/>
    <property type="match status" value="1"/>
</dbReference>
<keyword evidence="6" id="KW-0472">Membrane</keyword>
<dbReference type="Gene3D" id="3.40.50.300">
    <property type="entry name" value="P-loop containing nucleotide triphosphate hydrolases"/>
    <property type="match status" value="1"/>
</dbReference>
<dbReference type="EMBL" id="JARAOO010000012">
    <property type="protein sequence ID" value="KAJ7949311.1"/>
    <property type="molecule type" value="Genomic_DNA"/>
</dbReference>
<dbReference type="GO" id="GO:0005524">
    <property type="term" value="F:ATP binding"/>
    <property type="evidence" value="ECO:0007669"/>
    <property type="project" value="UniProtKB-KW"/>
</dbReference>
<protein>
    <submittedName>
        <fullName evidence="9">Disease resistance protein</fullName>
    </submittedName>
</protein>
<gene>
    <name evidence="9" type="ORF">O6P43_029659</name>
</gene>
<dbReference type="InterPro" id="IPR027417">
    <property type="entry name" value="P-loop_NTPase"/>
</dbReference>
<feature type="domain" description="NB-ARC" evidence="7">
    <location>
        <begin position="187"/>
        <end position="238"/>
    </location>
</feature>
<dbReference type="GO" id="GO:0043531">
    <property type="term" value="F:ADP binding"/>
    <property type="evidence" value="ECO:0007669"/>
    <property type="project" value="InterPro"/>
</dbReference>
<accession>A0AAD7L0Q2</accession>
<dbReference type="Proteomes" id="UP001163823">
    <property type="component" value="Chromosome 12"/>
</dbReference>
<keyword evidence="10" id="KW-1185">Reference proteome</keyword>
<name>A0AAD7L0Q2_QUISA</name>
<evidence type="ECO:0000256" key="5">
    <source>
        <dbReference type="SAM" id="Coils"/>
    </source>
</evidence>
<dbReference type="PANTHER" id="PTHR36766">
    <property type="entry name" value="PLANT BROAD-SPECTRUM MILDEW RESISTANCE PROTEIN RPW8"/>
    <property type="match status" value="1"/>
</dbReference>
<comment type="caution">
    <text evidence="9">The sequence shown here is derived from an EMBL/GenBank/DDBJ whole genome shotgun (WGS) entry which is preliminary data.</text>
</comment>
<dbReference type="GO" id="GO:0006952">
    <property type="term" value="P:defense response"/>
    <property type="evidence" value="ECO:0007669"/>
    <property type="project" value="UniProtKB-KW"/>
</dbReference>
<keyword evidence="3" id="KW-0611">Plant defense</keyword>
<dbReference type="Pfam" id="PF00931">
    <property type="entry name" value="NB-ARC"/>
    <property type="match status" value="1"/>
</dbReference>
<evidence type="ECO:0000313" key="9">
    <source>
        <dbReference type="EMBL" id="KAJ7949311.1"/>
    </source>
</evidence>
<dbReference type="InterPro" id="IPR041118">
    <property type="entry name" value="Rx_N"/>
</dbReference>
<feature type="domain" description="Disease resistance N-terminal" evidence="8">
    <location>
        <begin position="48"/>
        <end position="133"/>
    </location>
</feature>
<dbReference type="PANTHER" id="PTHR36766:SF51">
    <property type="entry name" value="DISEASE RESISTANCE RPP13-LIKE PROTEIN 1"/>
    <property type="match status" value="1"/>
</dbReference>
<dbReference type="Gene3D" id="1.20.5.4130">
    <property type="match status" value="1"/>
</dbReference>
<keyword evidence="2" id="KW-0547">Nucleotide-binding</keyword>
<dbReference type="InterPro" id="IPR002182">
    <property type="entry name" value="NB-ARC"/>
</dbReference>
<dbReference type="KEGG" id="qsa:O6P43_029659"/>
<reference evidence="9" key="1">
    <citation type="journal article" date="2023" name="Science">
        <title>Elucidation of the pathway for biosynthesis of saponin adjuvants from the soapbark tree.</title>
        <authorList>
            <person name="Reed J."/>
            <person name="Orme A."/>
            <person name="El-Demerdash A."/>
            <person name="Owen C."/>
            <person name="Martin L.B.B."/>
            <person name="Misra R.C."/>
            <person name="Kikuchi S."/>
            <person name="Rejzek M."/>
            <person name="Martin A.C."/>
            <person name="Harkess A."/>
            <person name="Leebens-Mack J."/>
            <person name="Louveau T."/>
            <person name="Stephenson M.J."/>
            <person name="Osbourn A."/>
        </authorList>
    </citation>
    <scope>NUCLEOTIDE SEQUENCE</scope>
    <source>
        <strain evidence="9">S10</strain>
    </source>
</reference>
<evidence type="ECO:0000256" key="3">
    <source>
        <dbReference type="ARBA" id="ARBA00022821"/>
    </source>
</evidence>
<feature type="transmembrane region" description="Helical" evidence="6">
    <location>
        <begin position="34"/>
        <end position="53"/>
    </location>
</feature>
<keyword evidence="6" id="KW-1133">Transmembrane helix</keyword>
<keyword evidence="5" id="KW-0175">Coiled coil</keyword>
<keyword evidence="4" id="KW-0067">ATP-binding</keyword>
<evidence type="ECO:0000313" key="10">
    <source>
        <dbReference type="Proteomes" id="UP001163823"/>
    </source>
</evidence>
<keyword evidence="6" id="KW-0812">Transmembrane</keyword>
<evidence type="ECO:0000259" key="7">
    <source>
        <dbReference type="Pfam" id="PF00931"/>
    </source>
</evidence>
<evidence type="ECO:0000256" key="4">
    <source>
        <dbReference type="ARBA" id="ARBA00022840"/>
    </source>
</evidence>
<proteinExistence type="predicted"/>
<feature type="coiled-coil region" evidence="5">
    <location>
        <begin position="75"/>
        <end position="126"/>
    </location>
</feature>